<dbReference type="EMBL" id="ASSJ01000049">
    <property type="protein sequence ID" value="ERN41439.1"/>
    <property type="molecule type" value="Genomic_DNA"/>
</dbReference>
<name>U5DLI5_9CHRO</name>
<keyword evidence="1" id="KW-0805">Transcription regulation</keyword>
<evidence type="ECO:0000256" key="3">
    <source>
        <dbReference type="ARBA" id="ARBA00023163"/>
    </source>
</evidence>
<dbReference type="eggNOG" id="COG0640">
    <property type="taxonomic scope" value="Bacteria"/>
</dbReference>
<dbReference type="PRINTS" id="PR00778">
    <property type="entry name" value="HTHARSR"/>
</dbReference>
<evidence type="ECO:0000256" key="2">
    <source>
        <dbReference type="ARBA" id="ARBA00023125"/>
    </source>
</evidence>
<dbReference type="InterPro" id="IPR036388">
    <property type="entry name" value="WH-like_DNA-bd_sf"/>
</dbReference>
<evidence type="ECO:0000259" key="4">
    <source>
        <dbReference type="PROSITE" id="PS50987"/>
    </source>
</evidence>
<comment type="caution">
    <text evidence="5">The sequence shown here is derived from an EMBL/GenBank/DDBJ whole genome shotgun (WGS) entry which is preliminary data.</text>
</comment>
<dbReference type="GO" id="GO:0003677">
    <property type="term" value="F:DNA binding"/>
    <property type="evidence" value="ECO:0007669"/>
    <property type="project" value="UniProtKB-KW"/>
</dbReference>
<evidence type="ECO:0000313" key="6">
    <source>
        <dbReference type="Proteomes" id="UP000016960"/>
    </source>
</evidence>
<keyword evidence="3" id="KW-0804">Transcription</keyword>
<dbReference type="PROSITE" id="PS50987">
    <property type="entry name" value="HTH_ARSR_2"/>
    <property type="match status" value="1"/>
</dbReference>
<protein>
    <submittedName>
        <fullName evidence="5">Putative transcriptional regulator</fullName>
    </submittedName>
</protein>
<dbReference type="PANTHER" id="PTHR33154">
    <property type="entry name" value="TRANSCRIPTIONAL REGULATOR, ARSR FAMILY"/>
    <property type="match status" value="1"/>
</dbReference>
<dbReference type="AlphaFoldDB" id="U5DLI5"/>
<organism evidence="5 6">
    <name type="scientific">Rubidibacter lacunae KORDI 51-2</name>
    <dbReference type="NCBI Taxonomy" id="582515"/>
    <lineage>
        <taxon>Bacteria</taxon>
        <taxon>Bacillati</taxon>
        <taxon>Cyanobacteriota</taxon>
        <taxon>Cyanophyceae</taxon>
        <taxon>Oscillatoriophycideae</taxon>
        <taxon>Chroococcales</taxon>
        <taxon>Aphanothecaceae</taxon>
        <taxon>Rubidibacter</taxon>
    </lineage>
</organism>
<dbReference type="SMART" id="SM00418">
    <property type="entry name" value="HTH_ARSR"/>
    <property type="match status" value="1"/>
</dbReference>
<dbReference type="Gene3D" id="1.10.10.10">
    <property type="entry name" value="Winged helix-like DNA-binding domain superfamily/Winged helix DNA-binding domain"/>
    <property type="match status" value="1"/>
</dbReference>
<keyword evidence="6" id="KW-1185">Reference proteome</keyword>
<proteinExistence type="predicted"/>
<dbReference type="CDD" id="cd00090">
    <property type="entry name" value="HTH_ARSR"/>
    <property type="match status" value="1"/>
</dbReference>
<accession>U5DLI5</accession>
<gene>
    <name evidence="5" type="ORF">KR51_00020120</name>
</gene>
<keyword evidence="2" id="KW-0238">DNA-binding</keyword>
<dbReference type="InParanoid" id="U5DLI5"/>
<dbReference type="SUPFAM" id="SSF46785">
    <property type="entry name" value="Winged helix' DNA-binding domain"/>
    <property type="match status" value="1"/>
</dbReference>
<evidence type="ECO:0000256" key="1">
    <source>
        <dbReference type="ARBA" id="ARBA00023015"/>
    </source>
</evidence>
<dbReference type="InterPro" id="IPR036390">
    <property type="entry name" value="WH_DNA-bd_sf"/>
</dbReference>
<dbReference type="OrthoDB" id="582176at2"/>
<dbReference type="PANTHER" id="PTHR33154:SF18">
    <property type="entry name" value="ARSENICAL RESISTANCE OPERON REPRESSOR"/>
    <property type="match status" value="1"/>
</dbReference>
<dbReference type="GO" id="GO:0003700">
    <property type="term" value="F:DNA-binding transcription factor activity"/>
    <property type="evidence" value="ECO:0007669"/>
    <property type="project" value="InterPro"/>
</dbReference>
<dbReference type="PATRIC" id="fig|582515.4.peg.2265"/>
<dbReference type="InterPro" id="IPR001845">
    <property type="entry name" value="HTH_ArsR_DNA-bd_dom"/>
</dbReference>
<reference evidence="5 6" key="1">
    <citation type="submission" date="2013-05" db="EMBL/GenBank/DDBJ databases">
        <title>Draft genome sequence of Rubidibacter lacunae KORDI 51-2.</title>
        <authorList>
            <person name="Choi D.H."/>
            <person name="Noh J.H."/>
            <person name="Kwon K.-K."/>
            <person name="Lee J.-H."/>
            <person name="Ryu J.-Y."/>
        </authorList>
    </citation>
    <scope>NUCLEOTIDE SEQUENCE [LARGE SCALE GENOMIC DNA]</scope>
    <source>
        <strain evidence="5 6">KORDI 51-2</strain>
    </source>
</reference>
<evidence type="ECO:0000313" key="5">
    <source>
        <dbReference type="EMBL" id="ERN41439.1"/>
    </source>
</evidence>
<sequence length="135" mass="14871">MSLLPTEPGISAAPDANHLPATELPPEALAMMADFFKALSETSRLQIAFCLQAGEKNVSQIIEITCLGQANVSKHLKNLTQAGVVSRSQRGNSVYYQIANPLVFPMCDLVRDFLLSQVSQQNQQLERLRTLQQSE</sequence>
<dbReference type="NCBIfam" id="NF033788">
    <property type="entry name" value="HTH_metalloreg"/>
    <property type="match status" value="1"/>
</dbReference>
<dbReference type="Proteomes" id="UP000016960">
    <property type="component" value="Unassembled WGS sequence"/>
</dbReference>
<dbReference type="Pfam" id="PF01022">
    <property type="entry name" value="HTH_5"/>
    <property type="match status" value="1"/>
</dbReference>
<dbReference type="STRING" id="582515.KR51_00020120"/>
<feature type="domain" description="HTH arsR-type" evidence="4">
    <location>
        <begin position="24"/>
        <end position="118"/>
    </location>
</feature>
<dbReference type="InterPro" id="IPR051081">
    <property type="entry name" value="HTH_MetalResp_TranReg"/>
</dbReference>
<dbReference type="InterPro" id="IPR011991">
    <property type="entry name" value="ArsR-like_HTH"/>
</dbReference>